<dbReference type="InterPro" id="IPR029044">
    <property type="entry name" value="Nucleotide-diphossugar_trans"/>
</dbReference>
<reference evidence="1 2" key="1">
    <citation type="submission" date="2018-08" db="EMBL/GenBank/DDBJ databases">
        <title>A genome reference for cultivated species of the human gut microbiota.</title>
        <authorList>
            <person name="Zou Y."/>
            <person name="Xue W."/>
            <person name="Luo G."/>
        </authorList>
    </citation>
    <scope>NUCLEOTIDE SEQUENCE [LARGE SCALE GENOMIC DNA]</scope>
    <source>
        <strain evidence="1 2">AF24-4</strain>
    </source>
</reference>
<protein>
    <submittedName>
        <fullName evidence="1">Glycosyltransferase</fullName>
    </submittedName>
</protein>
<proteinExistence type="predicted"/>
<accession>A0A412FTR4</accession>
<organism evidence="1 2">
    <name type="scientific">Roseburia inulinivorans</name>
    <dbReference type="NCBI Taxonomy" id="360807"/>
    <lineage>
        <taxon>Bacteria</taxon>
        <taxon>Bacillati</taxon>
        <taxon>Bacillota</taxon>
        <taxon>Clostridia</taxon>
        <taxon>Lachnospirales</taxon>
        <taxon>Lachnospiraceae</taxon>
        <taxon>Roseburia</taxon>
    </lineage>
</organism>
<dbReference type="Proteomes" id="UP000285820">
    <property type="component" value="Unassembled WGS sequence"/>
</dbReference>
<dbReference type="AlphaFoldDB" id="A0A412FTR4"/>
<dbReference type="Gene3D" id="3.90.550.60">
    <property type="match status" value="1"/>
</dbReference>
<sequence length="352" mass="41679">MCFRGENVKNINIAVNICTYHRNDFVEHNISKLLQSKFFDLTDRDYYGKLHIFVIDNGCELEFHDGDFLHVFHNKNTGGSGGFQRGIEEIRNSNIDFSHVIFMDDDVKFELDAFYILYDFLVSVPEQYELNPVAGRMFCLDKPDIQYTAAEIWNHGDLKHVEYMRKITPDDYCYGNVVYDSGADYGGWWFCCFPMSFVRENDVLPFFIHCDDVEYGLRCGRTPIIIEGVHVWHETFDKRQTPIMLYYDTRNPLFVNAIHFPWLDSQAVLNKWHETITSYHVAGDFVSEYYVIRGMLDFLKGLKWLKHVDSERYHRRLLNMKGNKWKNAISWRVAEKWFKVKCRKVGTKSHRS</sequence>
<evidence type="ECO:0000313" key="1">
    <source>
        <dbReference type="EMBL" id="RGR71560.1"/>
    </source>
</evidence>
<gene>
    <name evidence="1" type="ORF">DWY29_01695</name>
</gene>
<comment type="caution">
    <text evidence="1">The sequence shown here is derived from an EMBL/GenBank/DDBJ whole genome shotgun (WGS) entry which is preliminary data.</text>
</comment>
<keyword evidence="1" id="KW-0808">Transferase</keyword>
<dbReference type="EMBL" id="QRUN01000001">
    <property type="protein sequence ID" value="RGR71560.1"/>
    <property type="molecule type" value="Genomic_DNA"/>
</dbReference>
<evidence type="ECO:0000313" key="2">
    <source>
        <dbReference type="Proteomes" id="UP000285820"/>
    </source>
</evidence>
<dbReference type="SUPFAM" id="SSF53448">
    <property type="entry name" value="Nucleotide-diphospho-sugar transferases"/>
    <property type="match status" value="1"/>
</dbReference>
<name>A0A412FTR4_9FIRM</name>
<dbReference type="GO" id="GO:0016740">
    <property type="term" value="F:transferase activity"/>
    <property type="evidence" value="ECO:0007669"/>
    <property type="project" value="UniProtKB-KW"/>
</dbReference>